<evidence type="ECO:0000313" key="7">
    <source>
        <dbReference type="Proteomes" id="UP000659223"/>
    </source>
</evidence>
<evidence type="ECO:0000313" key="6">
    <source>
        <dbReference type="EMBL" id="GGY11134.1"/>
    </source>
</evidence>
<organism evidence="6 7">
    <name type="scientific">Streptomyces hiroshimensis</name>
    <dbReference type="NCBI Taxonomy" id="66424"/>
    <lineage>
        <taxon>Bacteria</taxon>
        <taxon>Bacillati</taxon>
        <taxon>Actinomycetota</taxon>
        <taxon>Actinomycetes</taxon>
        <taxon>Kitasatosporales</taxon>
        <taxon>Streptomycetaceae</taxon>
        <taxon>Streptomyces</taxon>
    </lineage>
</organism>
<evidence type="ECO:0000256" key="3">
    <source>
        <dbReference type="ARBA" id="ARBA00023163"/>
    </source>
</evidence>
<dbReference type="CDD" id="cd00090">
    <property type="entry name" value="HTH_ARSR"/>
    <property type="match status" value="1"/>
</dbReference>
<gene>
    <name evidence="6" type="ORF">GCM10010324_67510</name>
</gene>
<dbReference type="SMART" id="SM00418">
    <property type="entry name" value="HTH_ARSR"/>
    <property type="match status" value="1"/>
</dbReference>
<evidence type="ECO:0000256" key="4">
    <source>
        <dbReference type="SAM" id="MobiDB-lite"/>
    </source>
</evidence>
<keyword evidence="3" id="KW-0804">Transcription</keyword>
<dbReference type="InterPro" id="IPR051011">
    <property type="entry name" value="Metal_resp_trans_reg"/>
</dbReference>
<evidence type="ECO:0000256" key="1">
    <source>
        <dbReference type="ARBA" id="ARBA00023015"/>
    </source>
</evidence>
<comment type="caution">
    <text evidence="6">The sequence shown here is derived from an EMBL/GenBank/DDBJ whole genome shotgun (WGS) entry which is preliminary data.</text>
</comment>
<sequence length="356" mass="37929">MEPIAAGAALVYRIIFSVDDLARVRISEADLLSMEALFALEALREGRGEGFRAWRQGVCGGGRRADPRMERVATLIRVPGGPGKLLELCTGGGRHTVVPPNGAGAPPVSLRSAVQDFQQMAVAPHWGRIRAYLGEVRDTLRDIMCRDGVEVLLDSLGPGIRWNPPALEIAGVRSGEMELDGTGLVLAPSLFLQRAGHVLPPARQGVHRAPVLVFPDRPGPEELTQLLGGGRAGGPHCGPDSLAALVGRTRAAALRALREGCTNAELAQRLGVSAAAVSQHMAVLRAAGLVSTRRSRSHAIHTVTHLGRLLLRGEAAERRPAEPTLRQEPTLRHTAFQQGRERREPAAAAAGRQISA</sequence>
<dbReference type="SUPFAM" id="SSF46785">
    <property type="entry name" value="Winged helix' DNA-binding domain"/>
    <property type="match status" value="1"/>
</dbReference>
<dbReference type="PANTHER" id="PTHR43132">
    <property type="entry name" value="ARSENICAL RESISTANCE OPERON REPRESSOR ARSR-RELATED"/>
    <property type="match status" value="1"/>
</dbReference>
<keyword evidence="7" id="KW-1185">Reference proteome</keyword>
<dbReference type="InterPro" id="IPR011991">
    <property type="entry name" value="ArsR-like_HTH"/>
</dbReference>
<proteinExistence type="predicted"/>
<dbReference type="InterPro" id="IPR001845">
    <property type="entry name" value="HTH_ArsR_DNA-bd_dom"/>
</dbReference>
<evidence type="ECO:0000259" key="5">
    <source>
        <dbReference type="SMART" id="SM00418"/>
    </source>
</evidence>
<dbReference type="InterPro" id="IPR036390">
    <property type="entry name" value="WH_DNA-bd_sf"/>
</dbReference>
<feature type="region of interest" description="Disordered" evidence="4">
    <location>
        <begin position="317"/>
        <end position="356"/>
    </location>
</feature>
<dbReference type="Pfam" id="PF12840">
    <property type="entry name" value="HTH_20"/>
    <property type="match status" value="1"/>
</dbReference>
<keyword evidence="2" id="KW-0238">DNA-binding</keyword>
<name>A0ABQ2ZBB9_9ACTN</name>
<dbReference type="Gene3D" id="1.10.10.10">
    <property type="entry name" value="Winged helix-like DNA-binding domain superfamily/Winged helix DNA-binding domain"/>
    <property type="match status" value="1"/>
</dbReference>
<dbReference type="Proteomes" id="UP000659223">
    <property type="component" value="Unassembled WGS sequence"/>
</dbReference>
<feature type="compositionally biased region" description="Low complexity" evidence="4">
    <location>
        <begin position="346"/>
        <end position="356"/>
    </location>
</feature>
<dbReference type="InterPro" id="IPR036388">
    <property type="entry name" value="WH-like_DNA-bd_sf"/>
</dbReference>
<dbReference type="EMBL" id="BMUT01000024">
    <property type="protein sequence ID" value="GGY11134.1"/>
    <property type="molecule type" value="Genomic_DNA"/>
</dbReference>
<keyword evidence="1" id="KW-0805">Transcription regulation</keyword>
<reference evidence="7" key="1">
    <citation type="journal article" date="2019" name="Int. J. Syst. Evol. Microbiol.">
        <title>The Global Catalogue of Microorganisms (GCM) 10K type strain sequencing project: providing services to taxonomists for standard genome sequencing and annotation.</title>
        <authorList>
            <consortium name="The Broad Institute Genomics Platform"/>
            <consortium name="The Broad Institute Genome Sequencing Center for Infectious Disease"/>
            <person name="Wu L."/>
            <person name="Ma J."/>
        </authorList>
    </citation>
    <scope>NUCLEOTIDE SEQUENCE [LARGE SCALE GENOMIC DNA]</scope>
    <source>
        <strain evidence="7">JCM 4586</strain>
    </source>
</reference>
<evidence type="ECO:0000256" key="2">
    <source>
        <dbReference type="ARBA" id="ARBA00023125"/>
    </source>
</evidence>
<accession>A0ABQ2ZBB9</accession>
<protein>
    <submittedName>
        <fullName evidence="6">Transcriptional regulator</fullName>
    </submittedName>
</protein>
<dbReference type="PANTHER" id="PTHR43132:SF8">
    <property type="entry name" value="HTH-TYPE TRANSCRIPTIONAL REGULATOR KMTR"/>
    <property type="match status" value="1"/>
</dbReference>
<feature type="domain" description="HTH arsR-type" evidence="5">
    <location>
        <begin position="240"/>
        <end position="312"/>
    </location>
</feature>